<dbReference type="AlphaFoldDB" id="A0A9D7S5C3"/>
<reference evidence="1 2" key="1">
    <citation type="submission" date="2020-10" db="EMBL/GenBank/DDBJ databases">
        <title>Connecting structure to function with the recovery of over 1000 high-quality activated sludge metagenome-assembled genomes encoding full-length rRNA genes using long-read sequencing.</title>
        <authorList>
            <person name="Singleton C.M."/>
            <person name="Petriglieri F."/>
            <person name="Kristensen J.M."/>
            <person name="Kirkegaard R.H."/>
            <person name="Michaelsen T.Y."/>
            <person name="Andersen M.H."/>
            <person name="Karst S.M."/>
            <person name="Dueholm M.S."/>
            <person name="Nielsen P.H."/>
            <person name="Albertsen M."/>
        </authorList>
    </citation>
    <scope>NUCLEOTIDE SEQUENCE [LARGE SCALE GENOMIC DNA]</scope>
    <source>
        <strain evidence="1">Ribe_18-Q3-R11-54_BAT3C.373</strain>
    </source>
</reference>
<evidence type="ECO:0000313" key="2">
    <source>
        <dbReference type="Proteomes" id="UP000808349"/>
    </source>
</evidence>
<evidence type="ECO:0000313" key="1">
    <source>
        <dbReference type="EMBL" id="MBK9715983.1"/>
    </source>
</evidence>
<proteinExistence type="predicted"/>
<organism evidence="1 2">
    <name type="scientific">Candidatus Defluviibacterium haderslevense</name>
    <dbReference type="NCBI Taxonomy" id="2981993"/>
    <lineage>
        <taxon>Bacteria</taxon>
        <taxon>Pseudomonadati</taxon>
        <taxon>Bacteroidota</taxon>
        <taxon>Saprospiria</taxon>
        <taxon>Saprospirales</taxon>
        <taxon>Saprospiraceae</taxon>
        <taxon>Candidatus Defluviibacterium</taxon>
    </lineage>
</organism>
<protein>
    <submittedName>
        <fullName evidence="1">Uncharacterized protein</fullName>
    </submittedName>
</protein>
<dbReference type="EMBL" id="JADKFW010000003">
    <property type="protein sequence ID" value="MBK9715983.1"/>
    <property type="molecule type" value="Genomic_DNA"/>
</dbReference>
<accession>A0A9D7S5C3</accession>
<sequence length="452" mass="52359">MKNLLSYLIITSTLLLSIELKSQNFIPKLFGVESMQDIADESIENALVRFNSIASSLMNSLSQNVDYTSKQRVKEIALTLSNFEVFIKDQKDEFLIRANSTILSTMDRIAEELYNLQNTVTNQMSISIARLSATTRDIVGKTIFSKLEHGIDQIDGLDQIVNVEGKYKLKIIGNGFNNNLIIKIDGKVVPKNQKSISNIEVNLNISDIILNSLFKDTSIIGLPLEIIIQKKKTRKILYKFKSEITLFPKYPVIYYKFTQYINNKIFEESYPLPREEKRIESDRDYIVQFDAPPNCIFDVTKTKFLDPESEPQLPNIVFRKNGNPKYYLIGDLRNKIRSIKGEFYNSVSQEYFCSTIRMIYVDQWIRCLINKKDSKPLYFTSNKKRLSYGDHTSEFFDENNIGDYTIEVKLFYGRTIILTSTFKDSDNEVFVSNDQMTGANKRIRLTIRRPMN</sequence>
<comment type="caution">
    <text evidence="1">The sequence shown here is derived from an EMBL/GenBank/DDBJ whole genome shotgun (WGS) entry which is preliminary data.</text>
</comment>
<dbReference type="Proteomes" id="UP000808349">
    <property type="component" value="Unassembled WGS sequence"/>
</dbReference>
<name>A0A9D7S5C3_9BACT</name>
<gene>
    <name evidence="1" type="ORF">IPO85_00340</name>
</gene>